<evidence type="ECO:0000313" key="2">
    <source>
        <dbReference type="EMBL" id="KAF2972384.1"/>
    </source>
</evidence>
<gene>
    <name evidence="2" type="ORF">GQX73_g1121</name>
</gene>
<accession>A0A7C8J0Y1</accession>
<dbReference type="InterPro" id="IPR052400">
    <property type="entry name" value="Zn2-C6_fungal_TF"/>
</dbReference>
<dbReference type="GO" id="GO:0000981">
    <property type="term" value="F:DNA-binding transcription factor activity, RNA polymerase II-specific"/>
    <property type="evidence" value="ECO:0007669"/>
    <property type="project" value="TreeGrafter"/>
</dbReference>
<dbReference type="PANTHER" id="PTHR47657">
    <property type="entry name" value="STEROL REGULATORY ELEMENT-BINDING PROTEIN ECM22"/>
    <property type="match status" value="1"/>
</dbReference>
<dbReference type="OrthoDB" id="416217at2759"/>
<organism evidence="2 3">
    <name type="scientific">Xylaria multiplex</name>
    <dbReference type="NCBI Taxonomy" id="323545"/>
    <lineage>
        <taxon>Eukaryota</taxon>
        <taxon>Fungi</taxon>
        <taxon>Dikarya</taxon>
        <taxon>Ascomycota</taxon>
        <taxon>Pezizomycotina</taxon>
        <taxon>Sordariomycetes</taxon>
        <taxon>Xylariomycetidae</taxon>
        <taxon>Xylariales</taxon>
        <taxon>Xylariaceae</taxon>
        <taxon>Xylaria</taxon>
    </lineage>
</organism>
<keyword evidence="3" id="KW-1185">Reference proteome</keyword>
<comment type="caution">
    <text evidence="2">The sequence shown here is derived from an EMBL/GenBank/DDBJ whole genome shotgun (WGS) entry which is preliminary data.</text>
</comment>
<name>A0A7C8J0Y1_9PEZI</name>
<dbReference type="PANTHER" id="PTHR47657:SF13">
    <property type="entry name" value="ZN(2)-C6 FUNGAL-TYPE DOMAIN-CONTAINING PROTEIN-RELATED"/>
    <property type="match status" value="1"/>
</dbReference>
<dbReference type="InParanoid" id="A0A7C8J0Y1"/>
<dbReference type="Proteomes" id="UP000481858">
    <property type="component" value="Unassembled WGS sequence"/>
</dbReference>
<reference evidence="2 3" key="1">
    <citation type="submission" date="2019-12" db="EMBL/GenBank/DDBJ databases">
        <title>Draft genome sequence of the ascomycete Xylaria multiplex DSM 110363.</title>
        <authorList>
            <person name="Buettner E."/>
            <person name="Kellner H."/>
        </authorList>
    </citation>
    <scope>NUCLEOTIDE SEQUENCE [LARGE SCALE GENOMIC DNA]</scope>
    <source>
        <strain evidence="2 3">DSM 110363</strain>
    </source>
</reference>
<protein>
    <recommendedName>
        <fullName evidence="4">Zn(2)-C6 fungal-type domain-containing protein</fullName>
    </recommendedName>
</protein>
<feature type="region of interest" description="Disordered" evidence="1">
    <location>
        <begin position="45"/>
        <end position="99"/>
    </location>
</feature>
<evidence type="ECO:0000313" key="3">
    <source>
        <dbReference type="Proteomes" id="UP000481858"/>
    </source>
</evidence>
<proteinExistence type="predicted"/>
<dbReference type="AlphaFoldDB" id="A0A7C8J0Y1"/>
<evidence type="ECO:0008006" key="4">
    <source>
        <dbReference type="Google" id="ProtNLM"/>
    </source>
</evidence>
<sequence>MIELSEIYTDKASQCDEQRPQCVKCVLFGVRCTFLGDDANSASSAPDPLLITPDHQPSGPRGRGRPRKAWTIDAGTPTCENITSPSASSSSEPTKHSYKQGSLNIDEAELLLHFTQVTAYSLAGNIDIDDPFVRFWTYNLPRIGLTHHFVLRLAYAVAAYHIAYCDNDISRKRKYRDIAEHHASLGLRQLTPVLASIDKDNCGAAYIAATLVCYCTFSAGPVGPGDLLVCNLETTHDAGWLPLIYGVRLIREKFAEDVLFAGLMEPFMGKKSEADAETLPKEDRRARCHREGFKRLDWEEPLKELRDFVASQTPECADICIRELDGMILIYEGTFGHKDATFDRSFQNQFVFGWLYRMNKSFVGLLRQKNPSALVMLAYYAVLLRTERLWCIKAGWAEHLLLTVRGLLEEDYTKWLYWPAISLQESM</sequence>
<dbReference type="EMBL" id="WUBL01000006">
    <property type="protein sequence ID" value="KAF2972384.1"/>
    <property type="molecule type" value="Genomic_DNA"/>
</dbReference>
<evidence type="ECO:0000256" key="1">
    <source>
        <dbReference type="SAM" id="MobiDB-lite"/>
    </source>
</evidence>